<keyword evidence="2" id="KW-0732">Signal</keyword>
<evidence type="ECO:0000256" key="1">
    <source>
        <dbReference type="SAM" id="MobiDB-lite"/>
    </source>
</evidence>
<evidence type="ECO:0000313" key="4">
    <source>
        <dbReference type="Proteomes" id="UP000078486"/>
    </source>
</evidence>
<feature type="signal peptide" evidence="2">
    <location>
        <begin position="1"/>
        <end position="23"/>
    </location>
</feature>
<name>A0A178IQC8_9BACT</name>
<proteinExistence type="predicted"/>
<evidence type="ECO:0000256" key="2">
    <source>
        <dbReference type="SAM" id="SignalP"/>
    </source>
</evidence>
<reference evidence="3 4" key="1">
    <citation type="submission" date="2016-01" db="EMBL/GenBank/DDBJ databases">
        <title>High potential of lignocellulose degradation of a new Verrucomicrobia species.</title>
        <authorList>
            <person name="Wang Y."/>
            <person name="Shi Y."/>
            <person name="Qiu Z."/>
            <person name="Liu S."/>
            <person name="Yang H."/>
        </authorList>
    </citation>
    <scope>NUCLEOTIDE SEQUENCE [LARGE SCALE GENOMIC DNA]</scope>
    <source>
        <strain evidence="3 4">TSB47</strain>
    </source>
</reference>
<dbReference type="EMBL" id="LRRQ01000023">
    <property type="protein sequence ID" value="OAM91529.1"/>
    <property type="molecule type" value="Genomic_DNA"/>
</dbReference>
<comment type="caution">
    <text evidence="3">The sequence shown here is derived from an EMBL/GenBank/DDBJ whole genome shotgun (WGS) entry which is preliminary data.</text>
</comment>
<organism evidence="3 4">
    <name type="scientific">Termitidicoccus mucosus</name>
    <dbReference type="NCBI Taxonomy" id="1184151"/>
    <lineage>
        <taxon>Bacteria</taxon>
        <taxon>Pseudomonadati</taxon>
        <taxon>Verrucomicrobiota</taxon>
        <taxon>Opitutia</taxon>
        <taxon>Opitutales</taxon>
        <taxon>Opitutaceae</taxon>
        <taxon>Termitidicoccus</taxon>
    </lineage>
</organism>
<keyword evidence="4" id="KW-1185">Reference proteome</keyword>
<gene>
    <name evidence="3" type="ORF">AW736_02505</name>
</gene>
<feature type="region of interest" description="Disordered" evidence="1">
    <location>
        <begin position="155"/>
        <end position="192"/>
    </location>
</feature>
<feature type="chain" id="PRO_5008089264" evidence="2">
    <location>
        <begin position="24"/>
        <end position="238"/>
    </location>
</feature>
<accession>A0A178IQC8</accession>
<dbReference type="Proteomes" id="UP000078486">
    <property type="component" value="Unassembled WGS sequence"/>
</dbReference>
<sequence length="238" mass="25078">MNRVFKGAALLAAAMGFCFGQKAPVGVLSAARASAGEPSANVASGKSPAAEVFGMENPSGLLGLRTPALVESELPFSQWVKPASASKPPVAQVVPGRVSALAQPRENPFEVARREALSMLDLSSVSAVVFGTRPLIYWKGEVFGEGDYIVFPKNAAKGGGQSKSSGVAGKSVEKRLSMPSEEAGPERPERPKVLLKRITRDGLVFDVAGEEIIREWPEGLAELFPVALPPSAPVVREE</sequence>
<dbReference type="STRING" id="1184151.AW736_02505"/>
<protein>
    <submittedName>
        <fullName evidence="3">Uncharacterized protein</fullName>
    </submittedName>
</protein>
<evidence type="ECO:0000313" key="3">
    <source>
        <dbReference type="EMBL" id="OAM91529.1"/>
    </source>
</evidence>
<dbReference type="AlphaFoldDB" id="A0A178IQC8"/>